<dbReference type="AlphaFoldDB" id="Q47ZF9"/>
<gene>
    <name evidence="2" type="ordered locus">CPS_3114</name>
</gene>
<dbReference type="InterPro" id="IPR000182">
    <property type="entry name" value="GNAT_dom"/>
</dbReference>
<dbReference type="GO" id="GO:0016747">
    <property type="term" value="F:acyltransferase activity, transferring groups other than amino-acyl groups"/>
    <property type="evidence" value="ECO:0007669"/>
    <property type="project" value="InterPro"/>
</dbReference>
<reference evidence="2" key="1">
    <citation type="journal article" date="2005" name="Proc. Natl. Acad. Sci. U.S.A.">
        <title>The psychrophilic lifestyle as revealed by the genome sequence of Colwellia psychrerythraea 34H through genomic and proteomic analyses.</title>
        <authorList>
            <person name="Methe B.A."/>
            <person name="Nelson K.E."/>
            <person name="Deming J.W."/>
            <person name="Momen B."/>
            <person name="Melamud E."/>
            <person name="Zhang X."/>
            <person name="Moult J."/>
            <person name="Madupu R."/>
            <person name="Nelson W.C."/>
            <person name="Dodson R.J."/>
            <person name="Brinkac L.M."/>
            <person name="Daugherty S.C."/>
            <person name="Durkin A.S."/>
            <person name="DeBoy R.T."/>
            <person name="Kolonay J.F."/>
            <person name="Sullivan S.A."/>
            <person name="Zhou L."/>
            <person name="Davidsen T.M."/>
            <person name="Wu M."/>
            <person name="Huston A.L."/>
            <person name="Lewis M."/>
            <person name="Weaver B."/>
            <person name="Weidman J.F."/>
            <person name="Khouri H."/>
            <person name="Utterback T.R."/>
            <person name="Feldblyum T.V."/>
            <person name="Fraser C.M."/>
        </authorList>
    </citation>
    <scope>NUCLEOTIDE SEQUENCE [LARGE SCALE GENOMIC DNA]</scope>
    <source>
        <strain evidence="2">34H</strain>
    </source>
</reference>
<dbReference type="SMR" id="Q47ZF9"/>
<dbReference type="InterPro" id="IPR016181">
    <property type="entry name" value="Acyl_CoA_acyltransferase"/>
</dbReference>
<dbReference type="EMBL" id="CP000083">
    <property type="protein sequence ID" value="AAZ25467.1"/>
    <property type="molecule type" value="Genomic_DNA"/>
</dbReference>
<dbReference type="HOGENOM" id="CLU_013985_3_1_6"/>
<keyword evidence="2" id="KW-0808">Transferase</keyword>
<dbReference type="Gene3D" id="3.40.630.30">
    <property type="match status" value="1"/>
</dbReference>
<organism evidence="2 3">
    <name type="scientific">Colwellia psychrerythraea (strain 34H / ATCC BAA-681)</name>
    <name type="common">Vibrio psychroerythus</name>
    <dbReference type="NCBI Taxonomy" id="167879"/>
    <lineage>
        <taxon>Bacteria</taxon>
        <taxon>Pseudomonadati</taxon>
        <taxon>Pseudomonadota</taxon>
        <taxon>Gammaproteobacteria</taxon>
        <taxon>Alteromonadales</taxon>
        <taxon>Colwelliaceae</taxon>
        <taxon>Colwellia</taxon>
    </lineage>
</organism>
<dbReference type="InterPro" id="IPR051531">
    <property type="entry name" value="N-acetyltransferase"/>
</dbReference>
<evidence type="ECO:0000313" key="3">
    <source>
        <dbReference type="Proteomes" id="UP000000547"/>
    </source>
</evidence>
<dbReference type="SUPFAM" id="SSF55729">
    <property type="entry name" value="Acyl-CoA N-acyltransferases (Nat)"/>
    <property type="match status" value="1"/>
</dbReference>
<accession>Q47ZF9</accession>
<dbReference type="PANTHER" id="PTHR43792:SF1">
    <property type="entry name" value="N-ACETYLTRANSFERASE DOMAIN-CONTAINING PROTEIN"/>
    <property type="match status" value="1"/>
</dbReference>
<dbReference type="RefSeq" id="WP_011043900.1">
    <property type="nucleotide sequence ID" value="NC_003910.7"/>
</dbReference>
<evidence type="ECO:0000313" key="2">
    <source>
        <dbReference type="EMBL" id="AAZ25467.1"/>
    </source>
</evidence>
<name>Q47ZF9_COLP3</name>
<evidence type="ECO:0000259" key="1">
    <source>
        <dbReference type="Pfam" id="PF13302"/>
    </source>
</evidence>
<dbReference type="STRING" id="167879.CPS_3114"/>
<proteinExistence type="predicted"/>
<protein>
    <submittedName>
        <fullName evidence="2">Acetyltransferase, GNAT family</fullName>
    </submittedName>
</protein>
<feature type="domain" description="N-acetyltransferase" evidence="1">
    <location>
        <begin position="9"/>
        <end position="149"/>
    </location>
</feature>
<dbReference type="Pfam" id="PF13302">
    <property type="entry name" value="Acetyltransf_3"/>
    <property type="match status" value="1"/>
</dbReference>
<dbReference type="Proteomes" id="UP000000547">
    <property type="component" value="Chromosome"/>
</dbReference>
<dbReference type="PANTHER" id="PTHR43792">
    <property type="entry name" value="GNAT FAMILY, PUTATIVE (AFU_ORTHOLOGUE AFUA_3G00765)-RELATED-RELATED"/>
    <property type="match status" value="1"/>
</dbReference>
<sequence length="168" mass="19037">MLIIIETERLCVRQITNEDVDNLSKVLADPVVMQYSTVGVHTEQQIYDYIANCKNQYDLNGYGHWAIFNSITDEFVGVCGLNKHKVDTDDVIHINYRLARDQQGKGYAVESTFGVLDFAKNALNLKVVHALIEPTNISSVKVINRTGFQFIKSSVFRGFEVDIYQVSL</sequence>
<dbReference type="KEGG" id="cps:CPS_3114"/>